<name>A0A0D8ZMU9_9CYAN</name>
<keyword evidence="3" id="KW-1185">Reference proteome</keyword>
<evidence type="ECO:0000313" key="2">
    <source>
        <dbReference type="EMBL" id="KJH69764.1"/>
    </source>
</evidence>
<comment type="caution">
    <text evidence="2">The sequence shown here is derived from an EMBL/GenBank/DDBJ whole genome shotgun (WGS) entry which is preliminary data.</text>
</comment>
<reference evidence="2 3" key="1">
    <citation type="submission" date="2015-02" db="EMBL/GenBank/DDBJ databases">
        <title>Draft genome of a novel marine cyanobacterium (Chroococcales) isolated from South Atlantic Ocean.</title>
        <authorList>
            <person name="Rigonato J."/>
            <person name="Alvarenga D.O."/>
            <person name="Branco L.H."/>
            <person name="Varani A.M."/>
            <person name="Brandini F.P."/>
            <person name="Fiore M.F."/>
        </authorList>
    </citation>
    <scope>NUCLEOTIDE SEQUENCE [LARGE SCALE GENOMIC DNA]</scope>
    <source>
        <strain evidence="2 3">CENA595</strain>
    </source>
</reference>
<keyword evidence="1" id="KW-0812">Transmembrane</keyword>
<organism evidence="2 3">
    <name type="scientific">Aliterella atlantica CENA595</name>
    <dbReference type="NCBI Taxonomy" id="1618023"/>
    <lineage>
        <taxon>Bacteria</taxon>
        <taxon>Bacillati</taxon>
        <taxon>Cyanobacteriota</taxon>
        <taxon>Cyanophyceae</taxon>
        <taxon>Chroococcidiopsidales</taxon>
        <taxon>Aliterellaceae</taxon>
        <taxon>Aliterella</taxon>
    </lineage>
</organism>
<dbReference type="EMBL" id="JYON01000034">
    <property type="protein sequence ID" value="KJH69764.1"/>
    <property type="molecule type" value="Genomic_DNA"/>
</dbReference>
<dbReference type="STRING" id="1618023.UH38_21840"/>
<proteinExistence type="predicted"/>
<keyword evidence="1" id="KW-1133">Transmembrane helix</keyword>
<dbReference type="AlphaFoldDB" id="A0A0D8ZMU9"/>
<protein>
    <submittedName>
        <fullName evidence="2">Uncharacterized protein</fullName>
    </submittedName>
</protein>
<evidence type="ECO:0000256" key="1">
    <source>
        <dbReference type="SAM" id="Phobius"/>
    </source>
</evidence>
<keyword evidence="1" id="KW-0472">Membrane</keyword>
<feature type="transmembrane region" description="Helical" evidence="1">
    <location>
        <begin position="72"/>
        <end position="92"/>
    </location>
</feature>
<sequence length="137" mass="15626">MSTKKSVRSSKNTDQYKKVEKAEAELKKRINEDYPEVHRRLFRWILSLGWLGVGSIIVTGLVTWSFVSYLSISITVKLLLVSITCYVVGILGSKNTKRREKMFKSPQKSFQESAPLSNSPKGSYLYIKNESGRIYAI</sequence>
<gene>
    <name evidence="2" type="ORF">UH38_21840</name>
</gene>
<accession>A0A0D8ZMU9</accession>
<feature type="transmembrane region" description="Helical" evidence="1">
    <location>
        <begin position="44"/>
        <end position="66"/>
    </location>
</feature>
<evidence type="ECO:0000313" key="3">
    <source>
        <dbReference type="Proteomes" id="UP000032452"/>
    </source>
</evidence>
<dbReference type="Proteomes" id="UP000032452">
    <property type="component" value="Unassembled WGS sequence"/>
</dbReference>